<comment type="subcellular location">
    <subcellularLocation>
        <location evidence="2">Cytoplasm</location>
    </subcellularLocation>
</comment>
<dbReference type="FunFam" id="1.10.287.1970:FF:000001">
    <property type="entry name" value="Alanine aminotransferase 2"/>
    <property type="match status" value="1"/>
</dbReference>
<name>A0A4W2C3I5_BOBOX</name>
<evidence type="ECO:0000256" key="17">
    <source>
        <dbReference type="ARBA" id="ARBA00080231"/>
    </source>
</evidence>
<dbReference type="Pfam" id="PF00155">
    <property type="entry name" value="Aminotran_1_2"/>
    <property type="match status" value="1"/>
</dbReference>
<keyword evidence="8" id="KW-0663">Pyridoxal phosphate</keyword>
<dbReference type="STRING" id="30522.A0A4W2C3I5"/>
<dbReference type="InterPro" id="IPR015424">
    <property type="entry name" value="PyrdxlP-dep_Trfase"/>
</dbReference>
<dbReference type="PANTHER" id="PTHR11751:SF308">
    <property type="entry name" value="ALANINE AMINOTRANSFERASE 1"/>
    <property type="match status" value="1"/>
</dbReference>
<reference evidence="21 22" key="1">
    <citation type="submission" date="2018-11" db="EMBL/GenBank/DDBJ databases">
        <title>Haplotype-resolved cattle genomes.</title>
        <authorList>
            <person name="Low W.Y."/>
            <person name="Tearle R."/>
            <person name="Bickhart D.M."/>
            <person name="Rosen B.D."/>
            <person name="Koren S."/>
            <person name="Rhie A."/>
            <person name="Hiendleder S."/>
            <person name="Phillippy A.M."/>
            <person name="Smith T.P.L."/>
            <person name="Williams J.L."/>
        </authorList>
    </citation>
    <scope>NUCLEOTIDE SEQUENCE [LARGE SCALE GENOMIC DNA]</scope>
</reference>
<keyword evidence="5" id="KW-0597">Phosphoprotein</keyword>
<reference evidence="21" key="2">
    <citation type="submission" date="2025-08" db="UniProtKB">
        <authorList>
            <consortium name="Ensembl"/>
        </authorList>
    </citation>
    <scope>IDENTIFICATION</scope>
</reference>
<dbReference type="AlphaFoldDB" id="A0A4W2C3I5"/>
<dbReference type="OMA" id="IRCRAPC"/>
<evidence type="ECO:0000256" key="11">
    <source>
        <dbReference type="ARBA" id="ARBA00025785"/>
    </source>
</evidence>
<evidence type="ECO:0000256" key="19">
    <source>
        <dbReference type="SAM" id="MobiDB-lite"/>
    </source>
</evidence>
<dbReference type="Ensembl" id="ENSBIXT00000004430.1">
    <property type="protein sequence ID" value="ENSBIXP00000006097.1"/>
    <property type="gene ID" value="ENSBIXG00000012238.1"/>
</dbReference>
<evidence type="ECO:0000256" key="14">
    <source>
        <dbReference type="ARBA" id="ARBA00059280"/>
    </source>
</evidence>
<dbReference type="GO" id="GO:0030170">
    <property type="term" value="F:pyridoxal phosphate binding"/>
    <property type="evidence" value="ECO:0007669"/>
    <property type="project" value="InterPro"/>
</dbReference>
<feature type="compositionally biased region" description="Low complexity" evidence="19">
    <location>
        <begin position="17"/>
        <end position="28"/>
    </location>
</feature>
<feature type="compositionally biased region" description="Pro residues" evidence="19">
    <location>
        <begin position="186"/>
        <end position="203"/>
    </location>
</feature>
<evidence type="ECO:0000256" key="18">
    <source>
        <dbReference type="ARBA" id="ARBA00082842"/>
    </source>
</evidence>
<sequence length="824" mass="87992">MGPIAPCRACRGGPRGLSQLPSHSLHQSGASGRGRLGHLAPGAAPRAAPRGAAPRAAPGWYVFGKRAGQQPRAAEVSRGPCEGPELPSTPTPSTPAQRLQPCSTDGGPSSRHRLLLAQAWPQRRRASLPSPNSPKMPEAWLSYPGDRPALLAGSKDGGSERAGPRPSPTGVTMLRSWALVPLAWGPSPPSSVDPSGRSPPPCPQAWSHRAAGTFCLSLPHVGLLSPVLGTLGGHRASPQAPPAFSPTLCGSQGRSVPRWAGPGSPAPSASSVLSVGPAGCSQEGAPSQAPPSQPWPIEPGPADLTPASGSCCLLSLLPAHLSRVMALRAGEHSQEAANGLKEKVLTLDSMNPYVRRVEYAVRGPIVQRALELEQELRQGVKKPFTEVIRANIGDAQAMGQIPITFPRQVLALCVHPDLLNSPDFPDDAKRRAERILQACGGHSLGAYSISAGVQMIREDVARYIERRDGGIPADPNNIFLSTGASDAIVTVLKLLVTGEGRTRTGVLIPIPQYPLYSAALAEFNAVQVDYYLDEERAWALDVAELRRALRQARDHCRPRALCVINPGNPTGQVQTRECIEDVIRFAYEEKLFLLADEVYQDNVYAESSQFHSFKKVLTEMGPPYAAQQELASFHSISKGYMGECGFRGGYVEVVNMDAAVKQQMQKLRSVRLCPPTPGQVLLDVAVSPPAPSDPSFPRFQAVSGRGHGRRGACAPAWLDQPYPLGSRRGGRCWPSWLPRPSSRSRSSTKLPASAAIRCRAPCIRSRACSCPRVRCSALRSEVRTGRPGRARGAGDVLPERPLPSSSRTSRSWAWLPTCSSACAS</sequence>
<feature type="region of interest" description="Disordered" evidence="19">
    <location>
        <begin position="186"/>
        <end position="205"/>
    </location>
</feature>
<keyword evidence="22" id="KW-1185">Reference proteome</keyword>
<evidence type="ECO:0000313" key="21">
    <source>
        <dbReference type="Ensembl" id="ENSBIXP00000006097.1"/>
    </source>
</evidence>
<evidence type="ECO:0000256" key="10">
    <source>
        <dbReference type="ARBA" id="ARBA00025708"/>
    </source>
</evidence>
<feature type="region of interest" description="Disordered" evidence="19">
    <location>
        <begin position="234"/>
        <end position="301"/>
    </location>
</feature>
<feature type="region of interest" description="Disordered" evidence="19">
    <location>
        <begin position="122"/>
        <end position="171"/>
    </location>
</feature>
<dbReference type="SUPFAM" id="SSF53383">
    <property type="entry name" value="PLP-dependent transferases"/>
    <property type="match status" value="1"/>
</dbReference>
<evidence type="ECO:0000256" key="15">
    <source>
        <dbReference type="ARBA" id="ARBA00074120"/>
    </source>
</evidence>
<comment type="subunit">
    <text evidence="3">Homodimer.</text>
</comment>
<evidence type="ECO:0000256" key="2">
    <source>
        <dbReference type="ARBA" id="ARBA00004496"/>
    </source>
</evidence>
<evidence type="ECO:0000256" key="16">
    <source>
        <dbReference type="ARBA" id="ARBA00076222"/>
    </source>
</evidence>
<dbReference type="GO" id="GO:0042853">
    <property type="term" value="P:L-alanine catabolic process"/>
    <property type="evidence" value="ECO:0007669"/>
    <property type="project" value="UniProtKB-UniPathway"/>
</dbReference>
<dbReference type="FunFam" id="3.40.640.10:FF:000236">
    <property type="entry name" value="Alanine aminotransferase 2"/>
    <property type="match status" value="1"/>
</dbReference>
<feature type="compositionally biased region" description="Low complexity" evidence="19">
    <location>
        <begin position="40"/>
        <end position="54"/>
    </location>
</feature>
<reference evidence="21" key="3">
    <citation type="submission" date="2025-09" db="UniProtKB">
        <authorList>
            <consortium name="Ensembl"/>
        </authorList>
    </citation>
    <scope>IDENTIFICATION</scope>
</reference>
<keyword evidence="7" id="KW-0808">Transferase</keyword>
<comment type="pathway">
    <text evidence="10">Amino-acid degradation; L-alanine degradation via transaminase pathway; pyruvate from L-alanine: step 1/1.</text>
</comment>
<comment type="cofactor">
    <cofactor evidence="1">
        <name>pyridoxal 5'-phosphate</name>
        <dbReference type="ChEBI" id="CHEBI:597326"/>
    </cofactor>
</comment>
<organism evidence="21 22">
    <name type="scientific">Bos indicus x Bos taurus</name>
    <name type="common">Hybrid cattle</name>
    <dbReference type="NCBI Taxonomy" id="30522"/>
    <lineage>
        <taxon>Eukaryota</taxon>
        <taxon>Metazoa</taxon>
        <taxon>Chordata</taxon>
        <taxon>Craniata</taxon>
        <taxon>Vertebrata</taxon>
        <taxon>Euteleostomi</taxon>
        <taxon>Mammalia</taxon>
        <taxon>Eutheria</taxon>
        <taxon>Laurasiatheria</taxon>
        <taxon>Artiodactyla</taxon>
        <taxon>Ruminantia</taxon>
        <taxon>Pecora</taxon>
        <taxon>Bovidae</taxon>
        <taxon>Bovinae</taxon>
        <taxon>Bos</taxon>
    </lineage>
</organism>
<dbReference type="GO" id="GO:0004021">
    <property type="term" value="F:L-alanine:2-oxoglutarate aminotransferase activity"/>
    <property type="evidence" value="ECO:0007669"/>
    <property type="project" value="UniProtKB-EC"/>
</dbReference>
<keyword evidence="4" id="KW-0963">Cytoplasm</keyword>
<evidence type="ECO:0000256" key="13">
    <source>
        <dbReference type="ARBA" id="ARBA00047412"/>
    </source>
</evidence>
<dbReference type="Gene3D" id="1.10.287.1970">
    <property type="match status" value="1"/>
</dbReference>
<comment type="catalytic activity">
    <reaction evidence="13">
        <text>L-alanine + 2-oxoglutarate = pyruvate + L-glutamate</text>
        <dbReference type="Rhea" id="RHEA:19453"/>
        <dbReference type="ChEBI" id="CHEBI:15361"/>
        <dbReference type="ChEBI" id="CHEBI:16810"/>
        <dbReference type="ChEBI" id="CHEBI:29985"/>
        <dbReference type="ChEBI" id="CHEBI:57972"/>
        <dbReference type="EC" id="2.6.1.2"/>
    </reaction>
</comment>
<dbReference type="Gene3D" id="3.40.640.10">
    <property type="entry name" value="Type I PLP-dependent aspartate aminotransferase-like (Major domain)"/>
    <property type="match status" value="1"/>
</dbReference>
<evidence type="ECO:0000256" key="8">
    <source>
        <dbReference type="ARBA" id="ARBA00022898"/>
    </source>
</evidence>
<keyword evidence="6" id="KW-0032">Aminotransferase</keyword>
<evidence type="ECO:0000256" key="7">
    <source>
        <dbReference type="ARBA" id="ARBA00022679"/>
    </source>
</evidence>
<dbReference type="EC" id="2.6.1.2" evidence="12"/>
<accession>A0A4W2C3I5</accession>
<feature type="domain" description="Aminotransferase class I/classII large" evidence="20">
    <location>
        <begin position="432"/>
        <end position="688"/>
    </location>
</feature>
<evidence type="ECO:0000256" key="6">
    <source>
        <dbReference type="ARBA" id="ARBA00022576"/>
    </source>
</evidence>
<dbReference type="InterPro" id="IPR015421">
    <property type="entry name" value="PyrdxlP-dep_Trfase_major"/>
</dbReference>
<evidence type="ECO:0000259" key="20">
    <source>
        <dbReference type="Pfam" id="PF00155"/>
    </source>
</evidence>
<evidence type="ECO:0000256" key="5">
    <source>
        <dbReference type="ARBA" id="ARBA00022553"/>
    </source>
</evidence>
<dbReference type="InterPro" id="IPR045088">
    <property type="entry name" value="ALAT1/2-like"/>
</dbReference>
<protein>
    <recommendedName>
        <fullName evidence="15">Alanine aminotransferase 1</fullName>
        <ecNumber evidence="12">2.6.1.2</ecNumber>
    </recommendedName>
    <alternativeName>
        <fullName evidence="17">Glutamate pyruvate transaminase 1</fullName>
    </alternativeName>
    <alternativeName>
        <fullName evidence="16">Glutamic--alanine transaminase 1</fullName>
    </alternativeName>
    <alternativeName>
        <fullName evidence="18">Glutamic--pyruvic transaminase 1</fullName>
    </alternativeName>
</protein>
<proteinExistence type="inferred from homology"/>
<evidence type="ECO:0000313" key="22">
    <source>
        <dbReference type="Proteomes" id="UP000314981"/>
    </source>
</evidence>
<keyword evidence="9" id="KW-0007">Acetylation</keyword>
<evidence type="ECO:0000256" key="12">
    <source>
        <dbReference type="ARBA" id="ARBA00026106"/>
    </source>
</evidence>
<feature type="compositionally biased region" description="Low complexity" evidence="19">
    <location>
        <begin position="260"/>
        <end position="279"/>
    </location>
</feature>
<evidence type="ECO:0000256" key="3">
    <source>
        <dbReference type="ARBA" id="ARBA00011738"/>
    </source>
</evidence>
<dbReference type="UniPathway" id="UPA00528">
    <property type="reaction ID" value="UER00586"/>
</dbReference>
<feature type="region of interest" description="Disordered" evidence="19">
    <location>
        <begin position="783"/>
        <end position="810"/>
    </location>
</feature>
<dbReference type="CDD" id="cd00609">
    <property type="entry name" value="AAT_like"/>
    <property type="match status" value="1"/>
</dbReference>
<dbReference type="GO" id="GO:0005737">
    <property type="term" value="C:cytoplasm"/>
    <property type="evidence" value="ECO:0007669"/>
    <property type="project" value="UniProtKB-SubCell"/>
</dbReference>
<comment type="function">
    <text evidence="14">Catalyzes the reversible transamination between alanine and 2-oxoglutarate to form pyruvate and glutamate. Participates in cellular nitrogen metabolism and also in liver gluconeogenesis starting with precursors transported from skeletal muscles.</text>
</comment>
<evidence type="ECO:0000256" key="1">
    <source>
        <dbReference type="ARBA" id="ARBA00001933"/>
    </source>
</evidence>
<evidence type="ECO:0000256" key="4">
    <source>
        <dbReference type="ARBA" id="ARBA00022490"/>
    </source>
</evidence>
<dbReference type="Proteomes" id="UP000314981">
    <property type="component" value="Chromosome 14"/>
</dbReference>
<dbReference type="InterPro" id="IPR004839">
    <property type="entry name" value="Aminotransferase_I/II_large"/>
</dbReference>
<feature type="region of interest" description="Disordered" evidence="19">
    <location>
        <begin position="71"/>
        <end position="110"/>
    </location>
</feature>
<feature type="compositionally biased region" description="Pro residues" evidence="19">
    <location>
        <begin position="288"/>
        <end position="299"/>
    </location>
</feature>
<feature type="region of interest" description="Disordered" evidence="19">
    <location>
        <begin position="1"/>
        <end position="54"/>
    </location>
</feature>
<feature type="compositionally biased region" description="Polar residues" evidence="19">
    <location>
        <begin position="96"/>
        <end position="107"/>
    </location>
</feature>
<comment type="similarity">
    <text evidence="11">Belongs to the class-I pyridoxal-phosphate-dependent aminotransferase family. Alanine aminotransferase subfamily.</text>
</comment>
<dbReference type="PANTHER" id="PTHR11751">
    <property type="entry name" value="ALANINE AMINOTRANSFERASE"/>
    <property type="match status" value="1"/>
</dbReference>
<evidence type="ECO:0000256" key="9">
    <source>
        <dbReference type="ARBA" id="ARBA00022990"/>
    </source>
</evidence>